<dbReference type="Gene3D" id="1.10.357.140">
    <property type="entry name" value="UbiA prenyltransferase"/>
    <property type="match status" value="1"/>
</dbReference>
<keyword evidence="3 6" id="KW-1133">Transmembrane helix</keyword>
<dbReference type="PANTHER" id="PTHR42723:SF1">
    <property type="entry name" value="CHLOROPHYLL SYNTHASE, CHLOROPLASTIC"/>
    <property type="match status" value="1"/>
</dbReference>
<dbReference type="InterPro" id="IPR000537">
    <property type="entry name" value="UbiA_prenyltransferase"/>
</dbReference>
<keyword evidence="4 6" id="KW-0472">Membrane</keyword>
<dbReference type="Pfam" id="PF01040">
    <property type="entry name" value="UbiA"/>
    <property type="match status" value="1"/>
</dbReference>
<keyword evidence="8" id="KW-1185">Reference proteome</keyword>
<dbReference type="PANTHER" id="PTHR42723">
    <property type="entry name" value="CHLOROPHYLL SYNTHASE"/>
    <property type="match status" value="1"/>
</dbReference>
<comment type="subcellular location">
    <subcellularLocation>
        <location evidence="1">Membrane</location>
        <topology evidence="1">Multi-pass membrane protein</topology>
    </subcellularLocation>
</comment>
<dbReference type="InterPro" id="IPR044878">
    <property type="entry name" value="UbiA_sf"/>
</dbReference>
<evidence type="ECO:0000256" key="5">
    <source>
        <dbReference type="SAM" id="MobiDB-lite"/>
    </source>
</evidence>
<evidence type="ECO:0000256" key="6">
    <source>
        <dbReference type="SAM" id="Phobius"/>
    </source>
</evidence>
<dbReference type="AlphaFoldDB" id="A0A9P5AI31"/>
<feature type="transmembrane region" description="Helical" evidence="6">
    <location>
        <begin position="52"/>
        <end position="69"/>
    </location>
</feature>
<feature type="transmembrane region" description="Helical" evidence="6">
    <location>
        <begin position="102"/>
        <end position="120"/>
    </location>
</feature>
<dbReference type="Proteomes" id="UP000730481">
    <property type="component" value="Unassembled WGS sequence"/>
</dbReference>
<dbReference type="OrthoDB" id="4917606at2759"/>
<dbReference type="CDD" id="cd13965">
    <property type="entry name" value="PT_UbiA_3"/>
    <property type="match status" value="1"/>
</dbReference>
<evidence type="ECO:0000313" key="8">
    <source>
        <dbReference type="Proteomes" id="UP000730481"/>
    </source>
</evidence>
<proteinExistence type="predicted"/>
<evidence type="ECO:0000256" key="1">
    <source>
        <dbReference type="ARBA" id="ARBA00004141"/>
    </source>
</evidence>
<evidence type="ECO:0000256" key="4">
    <source>
        <dbReference type="ARBA" id="ARBA00023136"/>
    </source>
</evidence>
<evidence type="ECO:0000256" key="2">
    <source>
        <dbReference type="ARBA" id="ARBA00022692"/>
    </source>
</evidence>
<dbReference type="GO" id="GO:0016020">
    <property type="term" value="C:membrane"/>
    <property type="evidence" value="ECO:0007669"/>
    <property type="project" value="UniProtKB-SubCell"/>
</dbReference>
<protein>
    <submittedName>
        <fullName evidence="7">UbiA prenyltransferase family domain protein</fullName>
    </submittedName>
</protein>
<evidence type="ECO:0000313" key="7">
    <source>
        <dbReference type="EMBL" id="KAF4339123.1"/>
    </source>
</evidence>
<name>A0A9P5AI31_9HYPO</name>
<sequence>MFFEKTTALAVREISLFLQFSWRDWSATIIPACLFAPGAMKGLSHDAVACNYLLMIMWITIYIYAFNLFDQVTNPEEDRINKPDRPLPSGAVTEAGARRRCAILWSLFFSMVMIFPQILLETITHAAFTYLMSATGLGKTWLGKSSVSMMVMCWSLLSAVRKLIAPQTGQSLRHIIALALWAGLTTQAQDFRDQRGDKYIGRRTLPIAFGDRPARYILAFLLIPWAFVDVYWFEIASHAPWVLGALHVCVSYRILAFRNERADHKTYMLGTYIFCVLVTISSAVELEMAPDDMSIEAATFELLLNLMNPDYPLRLNGLRDLTDSYDAARPDVYEDIRKNHKEARESGNLLGASSLGIALSSLPVEKYGFVRSTNRDKAIPLVKPSLSNLVPLIEARIDNALNNAAIAQLRTLAKNEEFKRLYREILRTEDSLTKRQPVMKDYITGSAARVQATAPVPISLPEPGTPAGPAPGSQPRFLPFQPNTRSVRDLMTGFAINTVELKKDTQELLRKVMHYYMDDDDRKLILGAEKRPVATGSSTYGINEIPEDLADMLHPDLQQWIKSTYAPVWIAQCAATLTDEQMTRFNIWVDVKWQQRVYRAPLQKKRLVLGSVQAFASLVFSTYKAFELFRGKEMQTARSLAESTALNARQLELSVMKISMTTHPDVVLDTTDLAQRTRRNAITSKDMALGTKRSRSVMSALAGEDRTQDVPSKAETLSRSEKTAEKGWAQSLKSKLNLTLQKQRYAYSAVPCQRPCSSWRASHTLLSLTIQLCNLILDFAVIFCVVPADVIFGTPRPPPTRLEKWWKENNPENDKGFFKRIPDKPKTLLDYSIDTTKFTVGSDSTLVITARANKRGMDSQFERLKSININFAASTVSGTGVLFNAKTQPRSDLLKHSADPGPGECSVYLPASLNKIYQTDQHDTRRPMFPAQINQIGTSLTTFRYDLGVEVDDEGRAPDSPLLSIRLEEGEQIVFKMRGIIADQAKPDAKDKTDYSKTTPPWKKYTISVVETYLDANDEMQGVAETEFEIEKLK</sequence>
<accession>A0A9P5AI31</accession>
<reference evidence="7" key="2">
    <citation type="submission" date="2020-02" db="EMBL/GenBank/DDBJ databases">
        <title>Identification and distribution of gene clusters putatively required for synthesis of sphingolipid metabolism inhibitors in phylogenetically diverse species of the filamentous fungus Fusarium.</title>
        <authorList>
            <person name="Kim H.-S."/>
            <person name="Busman M."/>
            <person name="Brown D.W."/>
            <person name="Divon H."/>
            <person name="Uhlig S."/>
            <person name="Proctor R.H."/>
        </authorList>
    </citation>
    <scope>NUCLEOTIDE SEQUENCE</scope>
    <source>
        <strain evidence="7">NRRL 25174</strain>
    </source>
</reference>
<feature type="region of interest" description="Disordered" evidence="5">
    <location>
        <begin position="700"/>
        <end position="724"/>
    </location>
</feature>
<organism evidence="7 8">
    <name type="scientific">Fusarium beomiforme</name>
    <dbReference type="NCBI Taxonomy" id="44412"/>
    <lineage>
        <taxon>Eukaryota</taxon>
        <taxon>Fungi</taxon>
        <taxon>Dikarya</taxon>
        <taxon>Ascomycota</taxon>
        <taxon>Pezizomycotina</taxon>
        <taxon>Sordariomycetes</taxon>
        <taxon>Hypocreomycetidae</taxon>
        <taxon>Hypocreales</taxon>
        <taxon>Nectriaceae</taxon>
        <taxon>Fusarium</taxon>
        <taxon>Fusarium burgessii species complex</taxon>
    </lineage>
</organism>
<keyword evidence="2 6" id="KW-0812">Transmembrane</keyword>
<evidence type="ECO:0000256" key="3">
    <source>
        <dbReference type="ARBA" id="ARBA00022989"/>
    </source>
</evidence>
<dbReference type="InterPro" id="IPR050475">
    <property type="entry name" value="Prenyltransferase_related"/>
</dbReference>
<reference evidence="7" key="1">
    <citation type="journal article" date="2017" name="Mycologia">
        <title>Fusarium algeriense, sp. nov., a novel toxigenic crown rot pathogen of durum wheat from Algeria is nested in the Fusarium burgessii species complex.</title>
        <authorList>
            <person name="Laraba I."/>
            <person name="Keddad A."/>
            <person name="Boureghda H."/>
            <person name="Abdallah N."/>
            <person name="Vaughan M.M."/>
            <person name="Proctor R.H."/>
            <person name="Busman M."/>
            <person name="O'Donnell K."/>
        </authorList>
    </citation>
    <scope>NUCLEOTIDE SEQUENCE</scope>
    <source>
        <strain evidence="7">NRRL 25174</strain>
    </source>
</reference>
<gene>
    <name evidence="7" type="ORF">FBEOM_6943</name>
</gene>
<dbReference type="EMBL" id="PVQB02000299">
    <property type="protein sequence ID" value="KAF4339123.1"/>
    <property type="molecule type" value="Genomic_DNA"/>
</dbReference>
<dbReference type="GO" id="GO:0016765">
    <property type="term" value="F:transferase activity, transferring alkyl or aryl (other than methyl) groups"/>
    <property type="evidence" value="ECO:0007669"/>
    <property type="project" value="InterPro"/>
</dbReference>
<comment type="caution">
    <text evidence="7">The sequence shown here is derived from an EMBL/GenBank/DDBJ whole genome shotgun (WGS) entry which is preliminary data.</text>
</comment>